<accession>E5YA71</accession>
<organism evidence="1 2">
    <name type="scientific">Bilophila wadsworthia (strain 3_1_6)</name>
    <dbReference type="NCBI Taxonomy" id="563192"/>
    <lineage>
        <taxon>Bacteria</taxon>
        <taxon>Pseudomonadati</taxon>
        <taxon>Thermodesulfobacteriota</taxon>
        <taxon>Desulfovibrionia</taxon>
        <taxon>Desulfovibrionales</taxon>
        <taxon>Desulfovibrionaceae</taxon>
        <taxon>Bilophila</taxon>
    </lineage>
</organism>
<dbReference type="eggNOG" id="ENOG5031BV7">
    <property type="taxonomic scope" value="Bacteria"/>
</dbReference>
<reference evidence="1 2" key="2">
    <citation type="submission" date="2013-04" db="EMBL/GenBank/DDBJ databases">
        <title>The Genome Sequence of Bilophila wadsworthia 3_1_6.</title>
        <authorList>
            <consortium name="The Broad Institute Genomics Platform"/>
            <person name="Earl A."/>
            <person name="Ward D."/>
            <person name="Feldgarden M."/>
            <person name="Gevers D."/>
            <person name="Sibley C."/>
            <person name="Strauss J."/>
            <person name="Allen-Vercoe E."/>
            <person name="Walker B."/>
            <person name="Young S."/>
            <person name="Zeng Q."/>
            <person name="Gargeya S."/>
            <person name="Fitzgerald M."/>
            <person name="Haas B."/>
            <person name="Abouelleil A."/>
            <person name="Allen A.W."/>
            <person name="Alvarado L."/>
            <person name="Arachchi H.M."/>
            <person name="Berlin A.M."/>
            <person name="Chapman S.B."/>
            <person name="Gainer-Dewar J."/>
            <person name="Goldberg J."/>
            <person name="Griggs A."/>
            <person name="Gujja S."/>
            <person name="Hansen M."/>
            <person name="Howarth C."/>
            <person name="Imamovic A."/>
            <person name="Ireland A."/>
            <person name="Larimer J."/>
            <person name="McCowan C."/>
            <person name="Murphy C."/>
            <person name="Pearson M."/>
            <person name="Poon T.W."/>
            <person name="Priest M."/>
            <person name="Roberts A."/>
            <person name="Saif S."/>
            <person name="Shea T."/>
            <person name="Sisk P."/>
            <person name="Sykes S."/>
            <person name="Wortman J."/>
            <person name="Nusbaum C."/>
            <person name="Birren B."/>
        </authorList>
    </citation>
    <scope>NUCLEOTIDE SEQUENCE [LARGE SCALE GENOMIC DNA]</scope>
    <source>
        <strain evidence="1 2">3_1_6</strain>
    </source>
</reference>
<sequence>MGRVRQAYDLTANEVEQLIQSLWPDAVFPVALWNRTHETFWRAFADARQAVYKMESPTLPQVDLSLKRFQTYLLAHDIMDFFRRLSLNIHVNVLKPGLTSILEESYEDMESIFSKEREFLFNSLDRLNTENIFEQYSPDSALFEKPVCSIPVSSYHFIAHIFVDTIMVDRDSAIRHLRHYPLRREVKGITRALVESVLRAAPPESAVADKAAVLPTCERSPQDGKLVFYVPGAIWEGRPDTAVRNAMKEKYPLAVIAYVLLYWCGPQKSEAGHKAPQGRKTHVGRLLAEKEYKDEKSYRNLMDMLLKEADAYSILKV</sequence>
<reference evidence="1 2" key="1">
    <citation type="submission" date="2010-10" db="EMBL/GenBank/DDBJ databases">
        <authorList>
            <consortium name="The Broad Institute Genome Sequencing Platform"/>
            <person name="Ward D."/>
            <person name="Earl A."/>
            <person name="Feldgarden M."/>
            <person name="Young S.K."/>
            <person name="Gargeya S."/>
            <person name="Zeng Q."/>
            <person name="Alvarado L."/>
            <person name="Berlin A."/>
            <person name="Bochicchio J."/>
            <person name="Chapman S.B."/>
            <person name="Chen Z."/>
            <person name="Freedman E."/>
            <person name="Gellesch M."/>
            <person name="Goldberg J."/>
            <person name="Griggs A."/>
            <person name="Gujja S."/>
            <person name="Heilman E."/>
            <person name="Heiman D."/>
            <person name="Howarth C."/>
            <person name="Mehta T."/>
            <person name="Neiman D."/>
            <person name="Pearson M."/>
            <person name="Roberts A."/>
            <person name="Saif S."/>
            <person name="Shea T."/>
            <person name="Shenoy N."/>
            <person name="Sisk P."/>
            <person name="Stolte C."/>
            <person name="Sykes S."/>
            <person name="White J."/>
            <person name="Yandava C."/>
            <person name="Allen-Vercoe E."/>
            <person name="Sibley C."/>
            <person name="Ambrose C.E."/>
            <person name="Strauss J."/>
            <person name="Daigneault M."/>
            <person name="Haas B."/>
            <person name="Nusbaum C."/>
            <person name="Birren B."/>
        </authorList>
    </citation>
    <scope>NUCLEOTIDE SEQUENCE [LARGE SCALE GENOMIC DNA]</scope>
    <source>
        <strain evidence="1 2">3_1_6</strain>
    </source>
</reference>
<dbReference type="STRING" id="563192.HMPREF0179_03089"/>
<name>E5YA71_BILW3</name>
<keyword evidence="2" id="KW-1185">Reference proteome</keyword>
<dbReference type="HOGENOM" id="CLU_923369_0_0_7"/>
<gene>
    <name evidence="1" type="ORF">HMPREF0179_03089</name>
</gene>
<comment type="caution">
    <text evidence="1">The sequence shown here is derived from an EMBL/GenBank/DDBJ whole genome shotgun (WGS) entry which is preliminary data.</text>
</comment>
<dbReference type="EMBL" id="ADCP02000001">
    <property type="protein sequence ID" value="EFV43072.1"/>
    <property type="molecule type" value="Genomic_DNA"/>
</dbReference>
<protein>
    <submittedName>
        <fullName evidence="1">Uncharacterized protein</fullName>
    </submittedName>
</protein>
<evidence type="ECO:0000313" key="2">
    <source>
        <dbReference type="Proteomes" id="UP000006034"/>
    </source>
</evidence>
<evidence type="ECO:0000313" key="1">
    <source>
        <dbReference type="EMBL" id="EFV43072.1"/>
    </source>
</evidence>
<dbReference type="Proteomes" id="UP000006034">
    <property type="component" value="Unassembled WGS sequence"/>
</dbReference>
<dbReference type="OrthoDB" id="5464595at2"/>
<proteinExistence type="predicted"/>
<dbReference type="AlphaFoldDB" id="E5YA71"/>